<evidence type="ECO:0000313" key="7">
    <source>
        <dbReference type="Proteomes" id="UP000077868"/>
    </source>
</evidence>
<dbReference type="EMBL" id="CP015079">
    <property type="protein sequence ID" value="ANH38365.1"/>
    <property type="molecule type" value="Genomic_DNA"/>
</dbReference>
<evidence type="ECO:0000256" key="4">
    <source>
        <dbReference type="ARBA" id="ARBA00023002"/>
    </source>
</evidence>
<dbReference type="Gene3D" id="3.50.50.60">
    <property type="entry name" value="FAD/NAD(P)-binding domain"/>
    <property type="match status" value="2"/>
</dbReference>
<dbReference type="GO" id="GO:0005737">
    <property type="term" value="C:cytoplasm"/>
    <property type="evidence" value="ECO:0007669"/>
    <property type="project" value="TreeGrafter"/>
</dbReference>
<keyword evidence="2" id="KW-0285">Flavoprotein</keyword>
<dbReference type="SUPFAM" id="SSF55424">
    <property type="entry name" value="FAD/NAD-linked reductases, dimerisation (C-terminal) domain"/>
    <property type="match status" value="1"/>
</dbReference>
<dbReference type="InterPro" id="IPR016156">
    <property type="entry name" value="FAD/NAD-linked_Rdtase_dimer_sf"/>
</dbReference>
<dbReference type="Proteomes" id="UP000077868">
    <property type="component" value="Chromosome"/>
</dbReference>
<evidence type="ECO:0000256" key="2">
    <source>
        <dbReference type="ARBA" id="ARBA00022630"/>
    </source>
</evidence>
<dbReference type="SUPFAM" id="SSF51905">
    <property type="entry name" value="FAD/NAD(P)-binding domain"/>
    <property type="match status" value="1"/>
</dbReference>
<dbReference type="PRINTS" id="PR00411">
    <property type="entry name" value="PNDRDTASEI"/>
</dbReference>
<dbReference type="PRINTS" id="PR00368">
    <property type="entry name" value="FADPNR"/>
</dbReference>
<evidence type="ECO:0000313" key="6">
    <source>
        <dbReference type="EMBL" id="ANH38365.1"/>
    </source>
</evidence>
<dbReference type="Pfam" id="PF07992">
    <property type="entry name" value="Pyr_redox_2"/>
    <property type="match status" value="1"/>
</dbReference>
<dbReference type="PANTHER" id="PTHR43557">
    <property type="entry name" value="APOPTOSIS-INDUCING FACTOR 1"/>
    <property type="match status" value="1"/>
</dbReference>
<dbReference type="RefSeq" id="WP_068108726.1">
    <property type="nucleotide sequence ID" value="NZ_CP015079.1"/>
</dbReference>
<dbReference type="STRING" id="1300347.I601_1935"/>
<dbReference type="AlphaFoldDB" id="A0A1A9GLN0"/>
<keyword evidence="7" id="KW-1185">Reference proteome</keyword>
<comment type="cofactor">
    <cofactor evidence="1">
        <name>FAD</name>
        <dbReference type="ChEBI" id="CHEBI:57692"/>
    </cofactor>
</comment>
<name>A0A1A9GLN0_9ACTN</name>
<organism evidence="6 7">
    <name type="scientific">Nocardioides dokdonensis FR1436</name>
    <dbReference type="NCBI Taxonomy" id="1300347"/>
    <lineage>
        <taxon>Bacteria</taxon>
        <taxon>Bacillati</taxon>
        <taxon>Actinomycetota</taxon>
        <taxon>Actinomycetes</taxon>
        <taxon>Propionibacteriales</taxon>
        <taxon>Nocardioidaceae</taxon>
        <taxon>Nocardioides</taxon>
    </lineage>
</organism>
<dbReference type="InterPro" id="IPR050446">
    <property type="entry name" value="FAD-oxidoreductase/Apoptosis"/>
</dbReference>
<dbReference type="PATRIC" id="fig|1300347.3.peg.1936"/>
<dbReference type="InterPro" id="IPR036188">
    <property type="entry name" value="FAD/NAD-bd_sf"/>
</dbReference>
<feature type="domain" description="FAD/NAD(P)-binding" evidence="5">
    <location>
        <begin position="12"/>
        <end position="312"/>
    </location>
</feature>
<dbReference type="EC" id="1.18.1.5" evidence="6"/>
<dbReference type="KEGG" id="ndk:I601_1935"/>
<dbReference type="OrthoDB" id="3568330at2"/>
<keyword evidence="3" id="KW-0274">FAD</keyword>
<dbReference type="InterPro" id="IPR023753">
    <property type="entry name" value="FAD/NAD-binding_dom"/>
</dbReference>
<keyword evidence="4 6" id="KW-0560">Oxidoreductase</keyword>
<gene>
    <name evidence="6" type="primary">camA_1</name>
    <name evidence="6" type="ORF">I601_1935</name>
</gene>
<reference evidence="6 7" key="1">
    <citation type="submission" date="2016-03" db="EMBL/GenBank/DDBJ databases">
        <title>Complete genome sequence of a soil Actinobacterium, Nocardioides dokdonensis FR1436.</title>
        <authorList>
            <person name="Kwon S.-K."/>
            <person name="Kim K."/>
            <person name="Kim J.F."/>
        </authorList>
    </citation>
    <scope>NUCLEOTIDE SEQUENCE [LARGE SCALE GENOMIC DNA]</scope>
    <source>
        <strain evidence="6 7">FR1436</strain>
    </source>
</reference>
<evidence type="ECO:0000259" key="5">
    <source>
        <dbReference type="Pfam" id="PF07992"/>
    </source>
</evidence>
<protein>
    <submittedName>
        <fullName evidence="6">Putidaredoxin reductase</fullName>
        <ecNumber evidence="6">1.18.1.5</ecNumber>
    </submittedName>
</protein>
<evidence type="ECO:0000256" key="1">
    <source>
        <dbReference type="ARBA" id="ARBA00001974"/>
    </source>
</evidence>
<dbReference type="PANTHER" id="PTHR43557:SF2">
    <property type="entry name" value="RIESKE DOMAIN-CONTAINING PROTEIN-RELATED"/>
    <property type="match status" value="1"/>
</dbReference>
<evidence type="ECO:0000256" key="3">
    <source>
        <dbReference type="ARBA" id="ARBA00022827"/>
    </source>
</evidence>
<sequence>MDTTTPDPRDQRVVVVGGGLTGGAAVVALRERGHRGPLTLVCAEDHVPYERPGLSKGYLAGSEDAAALEVQPPGWYAEHHVDLRLATTVTGLDLAARTVTTSAGDRVRYDQLLLATGAAPRHLAMADDAASHGAPVCYLRTIEDADVLQRHLHPGRHVVLIGGGFIGLEVAATARGRGAEVTVVESQALPLVGVLGEQVALRLAEVHRDHGVDLRLGTQVTGVRVVDELVMVDLDGRPGVTGDVLVVGVGATPRTELAERAGLEVDGGIVVDEHLRTSDPHVLAAGDVARFAHPALGRSLRVEHWATAQAHGRLAARSALGEDALVEEQPFFFSDQYDLGLEHFGDVGPDGPDEVVVHGDLGTSLVAYYGVGGIVRAAMHVNDWDRAGEVKRAVTDGIGIETLRGARA</sequence>
<accession>A0A1A9GLN0</accession>
<dbReference type="Gene3D" id="3.30.390.30">
    <property type="match status" value="1"/>
</dbReference>
<proteinExistence type="predicted"/>
<dbReference type="GO" id="GO:0016651">
    <property type="term" value="F:oxidoreductase activity, acting on NAD(P)H"/>
    <property type="evidence" value="ECO:0007669"/>
    <property type="project" value="TreeGrafter"/>
</dbReference>